<dbReference type="RefSeq" id="XP_022251940.1">
    <property type="nucleotide sequence ID" value="XM_022396232.1"/>
</dbReference>
<feature type="domain" description="C2H2-type" evidence="7">
    <location>
        <begin position="344"/>
        <end position="371"/>
    </location>
</feature>
<dbReference type="Pfam" id="PF00096">
    <property type="entry name" value="zf-C2H2"/>
    <property type="match status" value="11"/>
</dbReference>
<protein>
    <submittedName>
        <fullName evidence="9 10">Zinc finger protein 2 homolog</fullName>
    </submittedName>
</protein>
<feature type="domain" description="C2H2-type" evidence="7">
    <location>
        <begin position="568"/>
        <end position="595"/>
    </location>
</feature>
<feature type="domain" description="C2H2-type" evidence="7">
    <location>
        <begin position="484"/>
        <end position="511"/>
    </location>
</feature>
<feature type="domain" description="C2H2-type" evidence="7">
    <location>
        <begin position="400"/>
        <end position="427"/>
    </location>
</feature>
<sequence length="601" mass="69916">MEILKIKVEPVSAEEQNALLGIKLLKEEERTIKTPNGEIEGFLHPIFQLRKVKKEKGVDNEVTQKNESTAVMVKTEQPFWFSEDGIISMFSESCENVSNFLKHEDLKTEKTEPTEELMQVDPALDTPSDLETLTKVDCDKFSSQRKEIMHDYPDGREKQNSRSCRILKKSRTVNESLKHNFSVKTFSTNCDLEKYQSIHNEEEKYESNTCHKTLRKKSGLHKPIICDLCGKKFNLASNFKRHQIIHSGEKPYICDICNKRFALIKYLKEHLKVHTGEKTYNCDVCDKNFSQAFQLKSHQHRHHRDKQLGKEVVLTTKQWEKPGEDISLPGCLKETKRIPSGKKYICNTCGKEFKKNCHLKTHEAIHSGARPFICDDCGKNFTTKGDLKKHQRIHSGEKPYNCDVCGKEFSISSNFKRHQKIHTEKKPYNCDICGKLFAISNYLKEHQRVHTGKKLHSCDVCGKEFLLASNLRQHQKIHSGEKPYICNVCGKHFIFSSNLKKHHWNHTGEKPYCCDVCGKEYTQKSYLKRHQSVHSGDRPYRCDNCGKKFRVKYALSRHLNIHTENKPHICCICNKQFTSSWHCKRHWKTHNDKNCTVEMSK</sequence>
<evidence type="ECO:0000313" key="9">
    <source>
        <dbReference type="RefSeq" id="XP_022251940.1"/>
    </source>
</evidence>
<dbReference type="RefSeq" id="XP_022251942.1">
    <property type="nucleotide sequence ID" value="XM_022396234.1"/>
</dbReference>
<dbReference type="RefSeq" id="XP_022251941.1">
    <property type="nucleotide sequence ID" value="XM_022396233.1"/>
</dbReference>
<feature type="domain" description="C2H2-type" evidence="7">
    <location>
        <begin position="456"/>
        <end position="483"/>
    </location>
</feature>
<name>A0ABM1T7T4_LIMPO</name>
<evidence type="ECO:0000259" key="7">
    <source>
        <dbReference type="PROSITE" id="PS50157"/>
    </source>
</evidence>
<feature type="domain" description="C2H2-type" evidence="7">
    <location>
        <begin position="280"/>
        <end position="307"/>
    </location>
</feature>
<evidence type="ECO:0000313" key="8">
    <source>
        <dbReference type="Proteomes" id="UP000694941"/>
    </source>
</evidence>
<feature type="domain" description="C2H2-type" evidence="7">
    <location>
        <begin position="428"/>
        <end position="455"/>
    </location>
</feature>
<dbReference type="InterPro" id="IPR013087">
    <property type="entry name" value="Znf_C2H2_type"/>
</dbReference>
<feature type="domain" description="C2H2-type" evidence="7">
    <location>
        <begin position="372"/>
        <end position="399"/>
    </location>
</feature>
<evidence type="ECO:0000256" key="5">
    <source>
        <dbReference type="ARBA" id="ARBA00023242"/>
    </source>
</evidence>
<proteinExistence type="predicted"/>
<dbReference type="GeneID" id="111087900"/>
<dbReference type="PROSITE" id="PS50157">
    <property type="entry name" value="ZINC_FINGER_C2H2_2"/>
    <property type="match status" value="12"/>
</dbReference>
<dbReference type="InterPro" id="IPR036236">
    <property type="entry name" value="Znf_C2H2_sf"/>
</dbReference>
<feature type="domain" description="C2H2-type" evidence="7">
    <location>
        <begin position="252"/>
        <end position="279"/>
    </location>
</feature>
<reference evidence="9 10" key="1">
    <citation type="submission" date="2025-05" db="UniProtKB">
        <authorList>
            <consortium name="RefSeq"/>
        </authorList>
    </citation>
    <scope>IDENTIFICATION</scope>
    <source>
        <tissue evidence="9 10">Muscle</tissue>
    </source>
</reference>
<keyword evidence="3 6" id="KW-0863">Zinc-finger</keyword>
<evidence type="ECO:0000256" key="6">
    <source>
        <dbReference type="PROSITE-ProRule" id="PRU00042"/>
    </source>
</evidence>
<evidence type="ECO:0000313" key="10">
    <source>
        <dbReference type="RefSeq" id="XP_022251941.1"/>
    </source>
</evidence>
<keyword evidence="2" id="KW-0677">Repeat</keyword>
<evidence type="ECO:0000256" key="2">
    <source>
        <dbReference type="ARBA" id="ARBA00022737"/>
    </source>
</evidence>
<evidence type="ECO:0000256" key="3">
    <source>
        <dbReference type="ARBA" id="ARBA00022771"/>
    </source>
</evidence>
<accession>A0ABM1T7T4</accession>
<dbReference type="PANTHER" id="PTHR24377">
    <property type="entry name" value="IP01015P-RELATED"/>
    <property type="match status" value="1"/>
</dbReference>
<keyword evidence="4" id="KW-0862">Zinc</keyword>
<evidence type="ECO:0000313" key="11">
    <source>
        <dbReference type="RefSeq" id="XP_022251942.1"/>
    </source>
</evidence>
<evidence type="ECO:0000256" key="1">
    <source>
        <dbReference type="ARBA" id="ARBA00022723"/>
    </source>
</evidence>
<dbReference type="Gene3D" id="3.30.160.60">
    <property type="entry name" value="Classic Zinc Finger"/>
    <property type="match status" value="12"/>
</dbReference>
<feature type="domain" description="C2H2-type" evidence="7">
    <location>
        <begin position="540"/>
        <end position="567"/>
    </location>
</feature>
<organism evidence="8 9">
    <name type="scientific">Limulus polyphemus</name>
    <name type="common">Atlantic horseshoe crab</name>
    <dbReference type="NCBI Taxonomy" id="6850"/>
    <lineage>
        <taxon>Eukaryota</taxon>
        <taxon>Metazoa</taxon>
        <taxon>Ecdysozoa</taxon>
        <taxon>Arthropoda</taxon>
        <taxon>Chelicerata</taxon>
        <taxon>Merostomata</taxon>
        <taxon>Xiphosura</taxon>
        <taxon>Limulidae</taxon>
        <taxon>Limulus</taxon>
    </lineage>
</organism>
<keyword evidence="5" id="KW-0539">Nucleus</keyword>
<dbReference type="Proteomes" id="UP000694941">
    <property type="component" value="Unplaced"/>
</dbReference>
<feature type="domain" description="C2H2-type" evidence="7">
    <location>
        <begin position="224"/>
        <end position="251"/>
    </location>
</feature>
<dbReference type="InterPro" id="IPR050826">
    <property type="entry name" value="Krueppel_C2H2_ZnFinger"/>
</dbReference>
<feature type="domain" description="C2H2-type" evidence="7">
    <location>
        <begin position="512"/>
        <end position="539"/>
    </location>
</feature>
<dbReference type="SMART" id="SM00355">
    <property type="entry name" value="ZnF_C2H2"/>
    <property type="match status" value="12"/>
</dbReference>
<evidence type="ECO:0000256" key="4">
    <source>
        <dbReference type="ARBA" id="ARBA00022833"/>
    </source>
</evidence>
<keyword evidence="1" id="KW-0479">Metal-binding</keyword>
<gene>
    <name evidence="9 10 11" type="primary">LOC111087900</name>
</gene>
<keyword evidence="8" id="KW-1185">Reference proteome</keyword>
<dbReference type="PROSITE" id="PS00028">
    <property type="entry name" value="ZINC_FINGER_C2H2_1"/>
    <property type="match status" value="12"/>
</dbReference>
<dbReference type="SUPFAM" id="SSF57667">
    <property type="entry name" value="beta-beta-alpha zinc fingers"/>
    <property type="match status" value="7"/>
</dbReference>